<proteinExistence type="predicted"/>
<feature type="region of interest" description="Disordered" evidence="1">
    <location>
        <begin position="46"/>
        <end position="144"/>
    </location>
</feature>
<protein>
    <recommendedName>
        <fullName evidence="4">DUF35 domain-containing protein</fullName>
    </recommendedName>
</protein>
<sequence>MENGDTAMGMFERLGEKVERLKQEAAAGREGSYEYGCRNCGTGFYSEPAACPECGSDEIAPVKSKTEDDSDADDGSATDDESADTTRESDEEADADPESTDETDGVAEAEPESDEPLITEAESTSESEPEPESTSESESTSNTE</sequence>
<keyword evidence="3" id="KW-1185">Reference proteome</keyword>
<evidence type="ECO:0000313" key="2">
    <source>
        <dbReference type="EMBL" id="ELY49662.1"/>
    </source>
</evidence>
<reference evidence="2 3" key="1">
    <citation type="journal article" date="2014" name="PLoS Genet.">
        <title>Phylogenetically driven sequencing of extremely halophilic archaea reveals strategies for static and dynamic osmo-response.</title>
        <authorList>
            <person name="Becker E.A."/>
            <person name="Seitzer P.M."/>
            <person name="Tritt A."/>
            <person name="Larsen D."/>
            <person name="Krusor M."/>
            <person name="Yao A.I."/>
            <person name="Wu D."/>
            <person name="Madern D."/>
            <person name="Eisen J.A."/>
            <person name="Darling A.E."/>
            <person name="Facciotti M.T."/>
        </authorList>
    </citation>
    <scope>NUCLEOTIDE SEQUENCE [LARGE SCALE GENOMIC DNA]</scope>
    <source>
        <strain evidence="2 3">JCM 12255</strain>
    </source>
</reference>
<dbReference type="EMBL" id="AOHZ01000093">
    <property type="protein sequence ID" value="ELY49662.1"/>
    <property type="molecule type" value="Genomic_DNA"/>
</dbReference>
<dbReference type="Proteomes" id="UP000011602">
    <property type="component" value="Unassembled WGS sequence"/>
</dbReference>
<name>L9WJV3_9EURY</name>
<evidence type="ECO:0000313" key="3">
    <source>
        <dbReference type="Proteomes" id="UP000011602"/>
    </source>
</evidence>
<dbReference type="eggNOG" id="arCOG01526">
    <property type="taxonomic scope" value="Archaea"/>
</dbReference>
<dbReference type="AlphaFoldDB" id="L9WJV3"/>
<organism evidence="2 3">
    <name type="scientific">Natronolimnohabitans innermongolicus JCM 12255</name>
    <dbReference type="NCBI Taxonomy" id="1227499"/>
    <lineage>
        <taxon>Archaea</taxon>
        <taxon>Methanobacteriati</taxon>
        <taxon>Methanobacteriota</taxon>
        <taxon>Stenosarchaea group</taxon>
        <taxon>Halobacteria</taxon>
        <taxon>Halobacteriales</taxon>
        <taxon>Natrialbaceae</taxon>
        <taxon>Natronolimnohabitans</taxon>
    </lineage>
</organism>
<comment type="caution">
    <text evidence="2">The sequence shown here is derived from an EMBL/GenBank/DDBJ whole genome shotgun (WGS) entry which is preliminary data.</text>
</comment>
<dbReference type="PATRIC" id="fig|1227499.3.peg.4117"/>
<evidence type="ECO:0000256" key="1">
    <source>
        <dbReference type="SAM" id="MobiDB-lite"/>
    </source>
</evidence>
<evidence type="ECO:0008006" key="4">
    <source>
        <dbReference type="Google" id="ProtNLM"/>
    </source>
</evidence>
<accession>L9WJV3</accession>
<dbReference type="STRING" id="1227499.C493_20040"/>
<feature type="compositionally biased region" description="Acidic residues" evidence="1">
    <location>
        <begin position="68"/>
        <end position="135"/>
    </location>
</feature>
<gene>
    <name evidence="2" type="ORF">C493_20040</name>
</gene>